<evidence type="ECO:0000313" key="3">
    <source>
        <dbReference type="Proteomes" id="UP000030649"/>
    </source>
</evidence>
<keyword evidence="1" id="KW-0472">Membrane</keyword>
<sequence length="55" mass="6469">MNRKNWIKLDGTVDNGSTYRMKQNSGRKYSWSGSQRLDLSVLYASTAWFLFYIIT</sequence>
<keyword evidence="1" id="KW-0812">Transmembrane</keyword>
<proteinExistence type="predicted"/>
<reference evidence="2 3" key="1">
    <citation type="journal article" date="2013" name="PLoS ONE">
        <title>Assembly-driven community genomics of a hypersaline microbial ecosystem.</title>
        <authorList>
            <person name="Podell S."/>
            <person name="Ugalde J.A."/>
            <person name="Narasingarao P."/>
            <person name="Banfield J.F."/>
            <person name="Heidelberg K.B."/>
            <person name="Allen E.E."/>
        </authorList>
    </citation>
    <scope>NUCLEOTIDE SEQUENCE [LARGE SCALE GENOMIC DNA]</scope>
    <source>
        <strain evidence="3">J07HQW1</strain>
    </source>
</reference>
<dbReference type="AlphaFoldDB" id="U1MNE3"/>
<protein>
    <submittedName>
        <fullName evidence="2">Uncharacterized protein</fullName>
    </submittedName>
</protein>
<evidence type="ECO:0000256" key="1">
    <source>
        <dbReference type="SAM" id="Phobius"/>
    </source>
</evidence>
<organism evidence="2 3">
    <name type="scientific">Haloquadratum walsbyi J07HQW1</name>
    <dbReference type="NCBI Taxonomy" id="1238424"/>
    <lineage>
        <taxon>Archaea</taxon>
        <taxon>Methanobacteriati</taxon>
        <taxon>Methanobacteriota</taxon>
        <taxon>Stenosarchaea group</taxon>
        <taxon>Halobacteria</taxon>
        <taxon>Halobacteriales</taxon>
        <taxon>Haloferacaceae</taxon>
        <taxon>Haloquadratum</taxon>
    </lineage>
</organism>
<dbReference type="Proteomes" id="UP000030649">
    <property type="component" value="Unassembled WGS sequence"/>
</dbReference>
<accession>U1MNE3</accession>
<dbReference type="STRING" id="1238424.J07HQW1_01383"/>
<name>U1MNE3_9EURY</name>
<keyword evidence="1" id="KW-1133">Transmembrane helix</keyword>
<gene>
    <name evidence="2" type="ORF">J07HQW1_01383</name>
</gene>
<dbReference type="HOGENOM" id="CLU_3020905_0_0_2"/>
<evidence type="ECO:0000313" key="2">
    <source>
        <dbReference type="EMBL" id="ERG91349.1"/>
    </source>
</evidence>
<feature type="transmembrane region" description="Helical" evidence="1">
    <location>
        <begin position="37"/>
        <end position="54"/>
    </location>
</feature>
<dbReference type="EMBL" id="KE356560">
    <property type="protein sequence ID" value="ERG91349.1"/>
    <property type="molecule type" value="Genomic_DNA"/>
</dbReference>